<evidence type="ECO:0000256" key="2">
    <source>
        <dbReference type="ARBA" id="ARBA00022692"/>
    </source>
</evidence>
<geneLocation type="plasmid" evidence="7 8">
    <name>pYZ3</name>
</geneLocation>
<keyword evidence="8" id="KW-1185">Reference proteome</keyword>
<dbReference type="InterPro" id="IPR036259">
    <property type="entry name" value="MFS_trans_sf"/>
</dbReference>
<feature type="transmembrane region" description="Helical" evidence="5">
    <location>
        <begin position="260"/>
        <end position="283"/>
    </location>
</feature>
<feature type="transmembrane region" description="Helical" evidence="5">
    <location>
        <begin position="190"/>
        <end position="209"/>
    </location>
</feature>
<feature type="domain" description="Major facilitator superfamily (MFS) profile" evidence="6">
    <location>
        <begin position="63"/>
        <end position="441"/>
    </location>
</feature>
<gene>
    <name evidence="7" type="ORF">A6A40_22445</name>
</gene>
<evidence type="ECO:0000259" key="6">
    <source>
        <dbReference type="PROSITE" id="PS50850"/>
    </source>
</evidence>
<dbReference type="InterPro" id="IPR005829">
    <property type="entry name" value="Sugar_transporter_CS"/>
</dbReference>
<feature type="transmembrane region" description="Helical" evidence="5">
    <location>
        <begin position="295"/>
        <end position="314"/>
    </location>
</feature>
<protein>
    <submittedName>
        <fullName evidence="7">MFS transporter</fullName>
    </submittedName>
</protein>
<comment type="subcellular location">
    <subcellularLocation>
        <location evidence="1">Membrane</location>
        <topology evidence="1">Multi-pass membrane protein</topology>
    </subcellularLocation>
</comment>
<feature type="transmembrane region" description="Helical" evidence="5">
    <location>
        <begin position="349"/>
        <end position="373"/>
    </location>
</feature>
<dbReference type="PANTHER" id="PTHR23501">
    <property type="entry name" value="MAJOR FACILITATOR SUPERFAMILY"/>
    <property type="match status" value="1"/>
</dbReference>
<feature type="transmembrane region" description="Helical" evidence="5">
    <location>
        <begin position="156"/>
        <end position="178"/>
    </location>
</feature>
<dbReference type="SUPFAM" id="SSF103473">
    <property type="entry name" value="MFS general substrate transporter"/>
    <property type="match status" value="1"/>
</dbReference>
<evidence type="ECO:0000313" key="8">
    <source>
        <dbReference type="Proteomes" id="UP000077405"/>
    </source>
</evidence>
<dbReference type="CDD" id="cd17473">
    <property type="entry name" value="MFS_arabinose_efflux_permease_like"/>
    <property type="match status" value="1"/>
</dbReference>
<dbReference type="Gene3D" id="1.20.1250.20">
    <property type="entry name" value="MFS general substrate transporter like domains"/>
    <property type="match status" value="1"/>
</dbReference>
<dbReference type="InterPro" id="IPR011701">
    <property type="entry name" value="MFS"/>
</dbReference>
<feature type="transmembrane region" description="Helical" evidence="5">
    <location>
        <begin position="221"/>
        <end position="239"/>
    </location>
</feature>
<evidence type="ECO:0000256" key="3">
    <source>
        <dbReference type="ARBA" id="ARBA00022989"/>
    </source>
</evidence>
<dbReference type="Pfam" id="PF07690">
    <property type="entry name" value="MFS_1"/>
    <property type="match status" value="1"/>
</dbReference>
<keyword evidence="4 5" id="KW-0472">Membrane</keyword>
<evidence type="ECO:0000256" key="5">
    <source>
        <dbReference type="SAM" id="Phobius"/>
    </source>
</evidence>
<dbReference type="InterPro" id="IPR020846">
    <property type="entry name" value="MFS_dom"/>
</dbReference>
<dbReference type="GO" id="GO:0022857">
    <property type="term" value="F:transmembrane transporter activity"/>
    <property type="evidence" value="ECO:0007669"/>
    <property type="project" value="InterPro"/>
</dbReference>
<dbReference type="AlphaFoldDB" id="A0A2R4VTR5"/>
<feature type="transmembrane region" description="Helical" evidence="5">
    <location>
        <begin position="98"/>
        <end position="120"/>
    </location>
</feature>
<dbReference type="PROSITE" id="PS00216">
    <property type="entry name" value="SUGAR_TRANSPORT_1"/>
    <property type="match status" value="1"/>
</dbReference>
<dbReference type="PROSITE" id="PS50850">
    <property type="entry name" value="MFS"/>
    <property type="match status" value="1"/>
</dbReference>
<dbReference type="EMBL" id="CP028904">
    <property type="protein sequence ID" value="AWB07823.1"/>
    <property type="molecule type" value="Genomic_DNA"/>
</dbReference>
<feature type="transmembrane region" description="Helical" evidence="5">
    <location>
        <begin position="67"/>
        <end position="86"/>
    </location>
</feature>
<dbReference type="GO" id="GO:0005886">
    <property type="term" value="C:plasma membrane"/>
    <property type="evidence" value="ECO:0007669"/>
    <property type="project" value="TreeGrafter"/>
</dbReference>
<sequence length="441" mass="46160">MMERPHKMAAGFESSASLPLSTNNHKFNRHGRRCRPCGTASLGGCMMSDALVQVVPSRAATAQSVSLILPVILPVMAAVLVAPVIPDISRAFAADPNAGLLVPVAITIPALMLALFSPLAGWLADRFGRKRLLVAALLVYAACGVAPIWLDHLPAIILARALLGICEAAVMTCSTTLICDHNQGRERERWLAMQSVVASLSAIPLIAVGGLLGEQGWRTPFAIYGLAAFLAPVILFLVEEAPKELHKTVETASAIPWRRFATVSLLVLTASLLFYIVPIQMGFLLAIQGIASPQMIGLATATGSLAIPVGALLFRRLSRKSTPLMAALAFAGMGLGLLAMAMAGDFPSIVAGAVLHGFGWGIALPLLLTVAMAELPFDLRGRGTGLFMGAVFIGQFLSPLVVAAVEHASGGLVRAIGIFALCGLLLAVTATLTLRGTQTGR</sequence>
<keyword evidence="7" id="KW-0614">Plasmid</keyword>
<reference evidence="7 8" key="1">
    <citation type="submission" date="2018-04" db="EMBL/GenBank/DDBJ databases">
        <title>Complete genome sequence of the nitrogen-fixing bacterium Azospirillum humicireducens type strain SgZ-5.</title>
        <authorList>
            <person name="Yu Z."/>
        </authorList>
    </citation>
    <scope>NUCLEOTIDE SEQUENCE [LARGE SCALE GENOMIC DNA]</scope>
    <source>
        <strain evidence="7 8">SgZ-5</strain>
        <plasmid evidence="7 8">pYZ3</plasmid>
    </source>
</reference>
<evidence type="ECO:0000313" key="7">
    <source>
        <dbReference type="EMBL" id="AWB07823.1"/>
    </source>
</evidence>
<feature type="transmembrane region" description="Helical" evidence="5">
    <location>
        <begin position="326"/>
        <end position="343"/>
    </location>
</feature>
<keyword evidence="2 5" id="KW-0812">Transmembrane</keyword>
<feature type="transmembrane region" description="Helical" evidence="5">
    <location>
        <begin position="385"/>
        <end position="405"/>
    </location>
</feature>
<dbReference type="KEGG" id="ahu:A6A40_22445"/>
<feature type="transmembrane region" description="Helical" evidence="5">
    <location>
        <begin position="132"/>
        <end position="150"/>
    </location>
</feature>
<organism evidence="7 8">
    <name type="scientific">Azospirillum humicireducens</name>
    <dbReference type="NCBI Taxonomy" id="1226968"/>
    <lineage>
        <taxon>Bacteria</taxon>
        <taxon>Pseudomonadati</taxon>
        <taxon>Pseudomonadota</taxon>
        <taxon>Alphaproteobacteria</taxon>
        <taxon>Rhodospirillales</taxon>
        <taxon>Azospirillaceae</taxon>
        <taxon>Azospirillum</taxon>
    </lineage>
</organism>
<proteinExistence type="predicted"/>
<accession>A0A2R4VTR5</accession>
<dbReference type="Proteomes" id="UP000077405">
    <property type="component" value="Plasmid pYZ3"/>
</dbReference>
<feature type="transmembrane region" description="Helical" evidence="5">
    <location>
        <begin position="411"/>
        <end position="434"/>
    </location>
</feature>
<name>A0A2R4VTR5_9PROT</name>
<evidence type="ECO:0000256" key="1">
    <source>
        <dbReference type="ARBA" id="ARBA00004141"/>
    </source>
</evidence>
<dbReference type="PANTHER" id="PTHR23501:SF169">
    <property type="entry name" value="SLR0616 PROTEIN"/>
    <property type="match status" value="1"/>
</dbReference>
<keyword evidence="3 5" id="KW-1133">Transmembrane helix</keyword>
<evidence type="ECO:0000256" key="4">
    <source>
        <dbReference type="ARBA" id="ARBA00023136"/>
    </source>
</evidence>